<reference evidence="1" key="1">
    <citation type="submission" date="2009-07" db="EMBL/GenBank/DDBJ databases">
        <authorList>
            <person name="Weinstock G."/>
            <person name="Sodergren E."/>
            <person name="Clifton S."/>
            <person name="Fulton L."/>
            <person name="Fulton B."/>
            <person name="Courtney L."/>
            <person name="Fronick C."/>
            <person name="Harrison M."/>
            <person name="Strong C."/>
            <person name="Farmer C."/>
            <person name="Delahaunty K."/>
            <person name="Markovic C."/>
            <person name="Hall O."/>
            <person name="Minx P."/>
            <person name="Tomlinson C."/>
            <person name="Mitreva M."/>
            <person name="Nelson J."/>
            <person name="Hou S."/>
            <person name="Wollam A."/>
            <person name="Pepin K.H."/>
            <person name="Johnson M."/>
            <person name="Bhonagiri V."/>
            <person name="Nash W.E."/>
            <person name="Warren W."/>
            <person name="Chinwalla A."/>
            <person name="Mardis E.R."/>
            <person name="Wilson R.K."/>
        </authorList>
    </citation>
    <scope>NUCLEOTIDE SEQUENCE [LARGE SCALE GENOMIC DNA]</scope>
    <source>
        <strain evidence="1">ATCC 29256</strain>
    </source>
</reference>
<dbReference type="AlphaFoldDB" id="C6MAE6"/>
<gene>
    <name evidence="1" type="ORF">NEISICOT_03528</name>
</gene>
<accession>C6MAE6</accession>
<name>C6MAE6_NEISI</name>
<organism evidence="1 2">
    <name type="scientific">Neisseria sicca ATCC 29256</name>
    <dbReference type="NCBI Taxonomy" id="547045"/>
    <lineage>
        <taxon>Bacteria</taxon>
        <taxon>Pseudomonadati</taxon>
        <taxon>Pseudomonadota</taxon>
        <taxon>Betaproteobacteria</taxon>
        <taxon>Neisseriales</taxon>
        <taxon>Neisseriaceae</taxon>
        <taxon>Neisseria</taxon>
    </lineage>
</organism>
<dbReference type="RefSeq" id="WP_003762003.1">
    <property type="nucleotide sequence ID" value="NZ_ACKO02000039.1"/>
</dbReference>
<dbReference type="Proteomes" id="UP000005365">
    <property type="component" value="Unassembled WGS sequence"/>
</dbReference>
<comment type="caution">
    <text evidence="1">The sequence shown here is derived from an EMBL/GenBank/DDBJ whole genome shotgun (WGS) entry which is preliminary data.</text>
</comment>
<dbReference type="EMBL" id="ACKO02000039">
    <property type="protein sequence ID" value="EET42710.1"/>
    <property type="molecule type" value="Genomic_DNA"/>
</dbReference>
<evidence type="ECO:0000313" key="2">
    <source>
        <dbReference type="Proteomes" id="UP000005365"/>
    </source>
</evidence>
<sequence>MKETRCIYIAGQPVKNVVSGCDYKVVLGAVREVIFNFSLKSAKEITIEIEKNLSLRKDIQYVGVYDIQIKN</sequence>
<evidence type="ECO:0000313" key="1">
    <source>
        <dbReference type="EMBL" id="EET42710.1"/>
    </source>
</evidence>
<protein>
    <submittedName>
        <fullName evidence="1">Uncharacterized protein</fullName>
    </submittedName>
</protein>
<proteinExistence type="predicted"/>
<keyword evidence="2" id="KW-1185">Reference proteome</keyword>